<evidence type="ECO:0000313" key="7">
    <source>
        <dbReference type="Proteomes" id="UP000249633"/>
    </source>
</evidence>
<gene>
    <name evidence="6" type="ORF">DI603_19630</name>
</gene>
<dbReference type="GO" id="GO:0030170">
    <property type="term" value="F:pyridoxal phosphate binding"/>
    <property type="evidence" value="ECO:0007669"/>
    <property type="project" value="TreeGrafter"/>
</dbReference>
<dbReference type="PIRSF" id="PIRSF000390">
    <property type="entry name" value="PLP_StrS"/>
    <property type="match status" value="1"/>
</dbReference>
<dbReference type="AlphaFoldDB" id="A0A2W5DGV5"/>
<proteinExistence type="inferred from homology"/>
<feature type="modified residue" description="N6-(pyridoxal phosphate)lysine" evidence="4">
    <location>
        <position position="208"/>
    </location>
</feature>
<dbReference type="Pfam" id="PF01041">
    <property type="entry name" value="DegT_DnrJ_EryC1"/>
    <property type="match status" value="1"/>
</dbReference>
<feature type="active site" description="Proton acceptor" evidence="3">
    <location>
        <position position="208"/>
    </location>
</feature>
<evidence type="ECO:0000256" key="1">
    <source>
        <dbReference type="ARBA" id="ARBA00022898"/>
    </source>
</evidence>
<comment type="similarity">
    <text evidence="2 5">Belongs to the DegT/DnrJ/EryC1 family.</text>
</comment>
<keyword evidence="6" id="KW-0032">Aminotransferase</keyword>
<dbReference type="Proteomes" id="UP000249633">
    <property type="component" value="Unassembled WGS sequence"/>
</dbReference>
<keyword evidence="1 4" id="KW-0663">Pyridoxal phosphate</keyword>
<organism evidence="6 7">
    <name type="scientific">Roseateles depolymerans</name>
    <dbReference type="NCBI Taxonomy" id="76731"/>
    <lineage>
        <taxon>Bacteria</taxon>
        <taxon>Pseudomonadati</taxon>
        <taxon>Pseudomonadota</taxon>
        <taxon>Betaproteobacteria</taxon>
        <taxon>Burkholderiales</taxon>
        <taxon>Sphaerotilaceae</taxon>
        <taxon>Roseateles</taxon>
    </lineage>
</organism>
<protein>
    <submittedName>
        <fullName evidence="6">DegT/DnrJ/EryC1/StrS aminotransferase</fullName>
    </submittedName>
</protein>
<accession>A0A2W5DGV5</accession>
<dbReference type="GO" id="GO:0000271">
    <property type="term" value="P:polysaccharide biosynthetic process"/>
    <property type="evidence" value="ECO:0007669"/>
    <property type="project" value="TreeGrafter"/>
</dbReference>
<dbReference type="InterPro" id="IPR015424">
    <property type="entry name" value="PyrdxlP-dep_Trfase"/>
</dbReference>
<evidence type="ECO:0000256" key="2">
    <source>
        <dbReference type="ARBA" id="ARBA00037999"/>
    </source>
</evidence>
<dbReference type="PANTHER" id="PTHR30244">
    <property type="entry name" value="TRANSAMINASE"/>
    <property type="match status" value="1"/>
</dbReference>
<dbReference type="SUPFAM" id="SSF53383">
    <property type="entry name" value="PLP-dependent transferases"/>
    <property type="match status" value="1"/>
</dbReference>
<evidence type="ECO:0000313" key="6">
    <source>
        <dbReference type="EMBL" id="PZP28377.1"/>
    </source>
</evidence>
<sequence>MGRGAAAAAGRGGMRAAEQAPLELLIPDLPCADALLPWLRRIDAARQYTNFGPLVHELEQRLAAEWPVPPEVPAPADLQVLTASSGTAALELALAALDLPAGSEVLMPAFTFAATAAAVLRCGLRPVFADVDASTWQLGIETAWRAAQRRPLRLVLPVATFGCPLDVAAWDDFARRSGLPVLMDAAAAFGNQAVGQRAHVAFSLHATKPFGIGEGGMLATRDAAFAARVRQLSNFGFSQGRVTAVAGNAKMSEYAAAVALCQWARFGQRQAHRRTLWQAYRQRLQRNLGLALQAGFENGALPANLVLQLPGDAAPVAATLARQGIASRRWYCPPLTAQPAFAVPGLCAVFSAEPEGALPQTRLLASRSLGLPWHSFMTVADQDRVLAALGAALPGAHRQPAVDEVMVDE</sequence>
<keyword evidence="6" id="KW-0808">Transferase</keyword>
<comment type="caution">
    <text evidence="6">The sequence shown here is derived from an EMBL/GenBank/DDBJ whole genome shotgun (WGS) entry which is preliminary data.</text>
</comment>
<dbReference type="GO" id="GO:0008483">
    <property type="term" value="F:transaminase activity"/>
    <property type="evidence" value="ECO:0007669"/>
    <property type="project" value="UniProtKB-KW"/>
</dbReference>
<dbReference type="Gene3D" id="3.40.640.10">
    <property type="entry name" value="Type I PLP-dependent aspartate aminotransferase-like (Major domain)"/>
    <property type="match status" value="1"/>
</dbReference>
<name>A0A2W5DGV5_9BURK</name>
<dbReference type="InterPro" id="IPR000653">
    <property type="entry name" value="DegT/StrS_aminotransferase"/>
</dbReference>
<evidence type="ECO:0000256" key="4">
    <source>
        <dbReference type="PIRSR" id="PIRSR000390-2"/>
    </source>
</evidence>
<evidence type="ECO:0000256" key="3">
    <source>
        <dbReference type="PIRSR" id="PIRSR000390-1"/>
    </source>
</evidence>
<dbReference type="InterPro" id="IPR015421">
    <property type="entry name" value="PyrdxlP-dep_Trfase_major"/>
</dbReference>
<dbReference type="EMBL" id="QFOD01000023">
    <property type="protein sequence ID" value="PZP28377.1"/>
    <property type="molecule type" value="Genomic_DNA"/>
</dbReference>
<evidence type="ECO:0000256" key="5">
    <source>
        <dbReference type="RuleBase" id="RU004508"/>
    </source>
</evidence>
<reference evidence="6 7" key="1">
    <citation type="submission" date="2017-08" db="EMBL/GenBank/DDBJ databases">
        <title>Infants hospitalized years apart are colonized by the same room-sourced microbial strains.</title>
        <authorList>
            <person name="Brooks B."/>
            <person name="Olm M.R."/>
            <person name="Firek B.A."/>
            <person name="Baker R."/>
            <person name="Thomas B.C."/>
            <person name="Morowitz M.J."/>
            <person name="Banfield J.F."/>
        </authorList>
    </citation>
    <scope>NUCLEOTIDE SEQUENCE [LARGE SCALE GENOMIC DNA]</scope>
    <source>
        <strain evidence="6">S2_012_000_R2_81</strain>
    </source>
</reference>
<dbReference type="PANTHER" id="PTHR30244:SF9">
    <property type="entry name" value="PROTEIN RV3402C"/>
    <property type="match status" value="1"/>
</dbReference>